<proteinExistence type="predicted"/>
<comment type="caution">
    <text evidence="1">The sequence shown here is derived from an EMBL/GenBank/DDBJ whole genome shotgun (WGS) entry which is preliminary data.</text>
</comment>
<accession>A0A8J5IUL8</accession>
<keyword evidence="2" id="KW-1185">Reference proteome</keyword>
<evidence type="ECO:0000313" key="2">
    <source>
        <dbReference type="Proteomes" id="UP000709295"/>
    </source>
</evidence>
<name>A0A8J5IUL8_9STRA</name>
<organism evidence="1 2">
    <name type="scientific">Phytophthora aleatoria</name>
    <dbReference type="NCBI Taxonomy" id="2496075"/>
    <lineage>
        <taxon>Eukaryota</taxon>
        <taxon>Sar</taxon>
        <taxon>Stramenopiles</taxon>
        <taxon>Oomycota</taxon>
        <taxon>Peronosporomycetes</taxon>
        <taxon>Peronosporales</taxon>
        <taxon>Peronosporaceae</taxon>
        <taxon>Phytophthora</taxon>
    </lineage>
</organism>
<evidence type="ECO:0000313" key="1">
    <source>
        <dbReference type="EMBL" id="KAG6956701.1"/>
    </source>
</evidence>
<dbReference type="Proteomes" id="UP000709295">
    <property type="component" value="Unassembled WGS sequence"/>
</dbReference>
<reference evidence="1" key="1">
    <citation type="submission" date="2021-01" db="EMBL/GenBank/DDBJ databases">
        <title>Phytophthora aleatoria, a newly-described species from Pinus radiata is distinct from Phytophthora cactorum isolates based on comparative genomics.</title>
        <authorList>
            <person name="Mcdougal R."/>
            <person name="Panda P."/>
            <person name="Williams N."/>
            <person name="Studholme D.J."/>
        </authorList>
    </citation>
    <scope>NUCLEOTIDE SEQUENCE</scope>
    <source>
        <strain evidence="1">NZFS 4037</strain>
    </source>
</reference>
<protein>
    <submittedName>
        <fullName evidence="1">Uncharacterized protein</fullName>
    </submittedName>
</protein>
<sequence>MIGGKVAGHLRRPSFSRPVDIIAHSLQAGCGSIDPFLTARQNPSAPSHTNSDMGHLIAKLALTICAATANQAA</sequence>
<dbReference type="EMBL" id="JAENGY010000781">
    <property type="protein sequence ID" value="KAG6956701.1"/>
    <property type="molecule type" value="Genomic_DNA"/>
</dbReference>
<dbReference type="AlphaFoldDB" id="A0A8J5IUL8"/>
<gene>
    <name evidence="1" type="ORF">JG688_00011299</name>
</gene>